<evidence type="ECO:0000313" key="3">
    <source>
        <dbReference type="Proteomes" id="UP000294933"/>
    </source>
</evidence>
<accession>A0A4Y7QDF9</accession>
<feature type="chain" id="PRO_5021493206" evidence="1">
    <location>
        <begin position="18"/>
        <end position="170"/>
    </location>
</feature>
<dbReference type="EMBL" id="ML170163">
    <property type="protein sequence ID" value="TDL25644.1"/>
    <property type="molecule type" value="Genomic_DNA"/>
</dbReference>
<gene>
    <name evidence="2" type="ORF">BD410DRAFT_784684</name>
</gene>
<organism evidence="2 3">
    <name type="scientific">Rickenella mellea</name>
    <dbReference type="NCBI Taxonomy" id="50990"/>
    <lineage>
        <taxon>Eukaryota</taxon>
        <taxon>Fungi</taxon>
        <taxon>Dikarya</taxon>
        <taxon>Basidiomycota</taxon>
        <taxon>Agaricomycotina</taxon>
        <taxon>Agaricomycetes</taxon>
        <taxon>Hymenochaetales</taxon>
        <taxon>Rickenellaceae</taxon>
        <taxon>Rickenella</taxon>
    </lineage>
</organism>
<proteinExistence type="predicted"/>
<dbReference type="OrthoDB" id="3257429at2759"/>
<reference evidence="2 3" key="1">
    <citation type="submission" date="2018-06" db="EMBL/GenBank/DDBJ databases">
        <title>A transcriptomic atlas of mushroom development highlights an independent origin of complex multicellularity.</title>
        <authorList>
            <consortium name="DOE Joint Genome Institute"/>
            <person name="Krizsan K."/>
            <person name="Almasi E."/>
            <person name="Merenyi Z."/>
            <person name="Sahu N."/>
            <person name="Viragh M."/>
            <person name="Koszo T."/>
            <person name="Mondo S."/>
            <person name="Kiss B."/>
            <person name="Balint B."/>
            <person name="Kues U."/>
            <person name="Barry K."/>
            <person name="Hegedus J.C."/>
            <person name="Henrissat B."/>
            <person name="Johnson J."/>
            <person name="Lipzen A."/>
            <person name="Ohm R."/>
            <person name="Nagy I."/>
            <person name="Pangilinan J."/>
            <person name="Yan J."/>
            <person name="Xiong Y."/>
            <person name="Grigoriev I.V."/>
            <person name="Hibbett D.S."/>
            <person name="Nagy L.G."/>
        </authorList>
    </citation>
    <scope>NUCLEOTIDE SEQUENCE [LARGE SCALE GENOMIC DNA]</scope>
    <source>
        <strain evidence="2 3">SZMC22713</strain>
    </source>
</reference>
<evidence type="ECO:0000313" key="2">
    <source>
        <dbReference type="EMBL" id="TDL25644.1"/>
    </source>
</evidence>
<dbReference type="AlphaFoldDB" id="A0A4Y7QDF9"/>
<dbReference type="Proteomes" id="UP000294933">
    <property type="component" value="Unassembled WGS sequence"/>
</dbReference>
<keyword evidence="1" id="KW-0732">Signal</keyword>
<sequence length="170" mass="17205">MLLFCSVLALVSAAANSQTQTLQDPAGPAGQSIVEVISVNSINGLPSTSILQTLAAAAPTDPLQQQGPVGQPPPTVAGGVTTYKYTTTDANGDMTVIHDTFTPSFATTGTPAKPTLSGTIMQYSAFLSMVGNNTVPVSNNAITPLKIPSHVWGIAAVVLAGALGGAWTVL</sequence>
<dbReference type="VEuPathDB" id="FungiDB:BD410DRAFT_784684"/>
<protein>
    <submittedName>
        <fullName evidence="2">Uncharacterized protein</fullName>
    </submittedName>
</protein>
<keyword evidence="3" id="KW-1185">Reference proteome</keyword>
<name>A0A4Y7QDF9_9AGAM</name>
<feature type="signal peptide" evidence="1">
    <location>
        <begin position="1"/>
        <end position="17"/>
    </location>
</feature>
<evidence type="ECO:0000256" key="1">
    <source>
        <dbReference type="SAM" id="SignalP"/>
    </source>
</evidence>